<dbReference type="PROSITE" id="PS00197">
    <property type="entry name" value="2FE2S_FER_1"/>
    <property type="match status" value="1"/>
</dbReference>
<dbReference type="Pfam" id="PF01799">
    <property type="entry name" value="Fer2_2"/>
    <property type="match status" value="1"/>
</dbReference>
<feature type="domain" description="2Fe-2S ferredoxin-type" evidence="7">
    <location>
        <begin position="14"/>
        <end position="90"/>
    </location>
</feature>
<dbReference type="FunFam" id="3.10.20.30:FF:000020">
    <property type="entry name" value="Xanthine dehydrogenase iron-sulfur subunit"/>
    <property type="match status" value="1"/>
</dbReference>
<evidence type="ECO:0000259" key="7">
    <source>
        <dbReference type="PROSITE" id="PS51085"/>
    </source>
</evidence>
<dbReference type="AlphaFoldDB" id="A5D223"/>
<dbReference type="InterPro" id="IPR006058">
    <property type="entry name" value="2Fe2S_fd_BS"/>
</dbReference>
<reference evidence="9" key="1">
    <citation type="journal article" date="2008" name="Genome Res.">
        <title>The genome of Pelotomaculum thermopropionicum reveals niche-associated evolution in anaerobic microbiota.</title>
        <authorList>
            <person name="Kosaka T."/>
            <person name="Kato S."/>
            <person name="Shimoyama T."/>
            <person name="Ishii S."/>
            <person name="Abe T."/>
            <person name="Watanabe K."/>
        </authorList>
    </citation>
    <scope>NUCLEOTIDE SEQUENCE [LARGE SCALE GENOMIC DNA]</scope>
    <source>
        <strain evidence="9">DSM 13744 / JCM 10971 / SI</strain>
    </source>
</reference>
<evidence type="ECO:0000256" key="3">
    <source>
        <dbReference type="ARBA" id="ARBA00023002"/>
    </source>
</evidence>
<dbReference type="FunFam" id="1.10.150.120:FF:000003">
    <property type="entry name" value="Carbon monoxide dehydrogenase, small subunit"/>
    <property type="match status" value="1"/>
</dbReference>
<proteinExistence type="predicted"/>
<comment type="pathway">
    <text evidence="6">Alkaloid degradation; nicotine degradation.</text>
</comment>
<dbReference type="GO" id="GO:0046872">
    <property type="term" value="F:metal ion binding"/>
    <property type="evidence" value="ECO:0007669"/>
    <property type="project" value="UniProtKB-KW"/>
</dbReference>
<dbReference type="InterPro" id="IPR001041">
    <property type="entry name" value="2Fe-2S_ferredoxin-type"/>
</dbReference>
<dbReference type="InterPro" id="IPR012675">
    <property type="entry name" value="Beta-grasp_dom_sf"/>
</dbReference>
<dbReference type="InterPro" id="IPR036884">
    <property type="entry name" value="2Fe-2S-bd_dom_sf"/>
</dbReference>
<name>A5D223_PELTS</name>
<dbReference type="Pfam" id="PF00111">
    <property type="entry name" value="Fer2"/>
    <property type="match status" value="1"/>
</dbReference>
<protein>
    <submittedName>
        <fullName evidence="8">Aerobic-type carbon monoxide dehydrogenase, small subunit CoxS/CutS homologs</fullName>
    </submittedName>
</protein>
<keyword evidence="4" id="KW-0408">Iron</keyword>
<dbReference type="eggNOG" id="COG2080">
    <property type="taxonomic scope" value="Bacteria"/>
</dbReference>
<dbReference type="SUPFAM" id="SSF47741">
    <property type="entry name" value="CO dehydrogenase ISP C-domain like"/>
    <property type="match status" value="1"/>
</dbReference>
<dbReference type="CDD" id="cd00207">
    <property type="entry name" value="fer2"/>
    <property type="match status" value="1"/>
</dbReference>
<dbReference type="PANTHER" id="PTHR44379">
    <property type="entry name" value="OXIDOREDUCTASE WITH IRON-SULFUR SUBUNIT"/>
    <property type="match status" value="1"/>
</dbReference>
<dbReference type="SUPFAM" id="SSF54292">
    <property type="entry name" value="2Fe-2S ferredoxin-like"/>
    <property type="match status" value="1"/>
</dbReference>
<dbReference type="Gene3D" id="3.10.20.30">
    <property type="match status" value="1"/>
</dbReference>
<sequence length="167" mass="18172">MPNFITDKDGIKRYLITIKVNGDEYTRLVKANTLLVNFLRDELDLTGTKRGCELGDCGSCTVLLEGKPINSCLMLAVEADGREITTIEGVAPTAELDIVQEKFIEYGGLQCGYCTPGMIMSAKALLARNPKPTEYEVREAIAGNLCRCTGYVNIVKAIMAASGQEVQ</sequence>
<gene>
    <name evidence="8" type="primary">CoxS</name>
    <name evidence="8" type="ordered locus">PTH_1539</name>
</gene>
<organism evidence="8 9">
    <name type="scientific">Pelotomaculum thermopropionicum (strain DSM 13744 / JCM 10971 / SI)</name>
    <dbReference type="NCBI Taxonomy" id="370438"/>
    <lineage>
        <taxon>Bacteria</taxon>
        <taxon>Bacillati</taxon>
        <taxon>Bacillota</taxon>
        <taxon>Clostridia</taxon>
        <taxon>Eubacteriales</taxon>
        <taxon>Desulfotomaculaceae</taxon>
        <taxon>Pelotomaculum</taxon>
    </lineage>
</organism>
<accession>A5D223</accession>
<dbReference type="EMBL" id="AP009389">
    <property type="protein sequence ID" value="BAF59720.1"/>
    <property type="molecule type" value="Genomic_DNA"/>
</dbReference>
<evidence type="ECO:0000256" key="2">
    <source>
        <dbReference type="ARBA" id="ARBA00022723"/>
    </source>
</evidence>
<evidence type="ECO:0000256" key="6">
    <source>
        <dbReference type="ARBA" id="ARBA00060707"/>
    </source>
</evidence>
<keyword evidence="9" id="KW-1185">Reference proteome</keyword>
<dbReference type="InterPro" id="IPR051452">
    <property type="entry name" value="Diverse_Oxidoreductases"/>
</dbReference>
<dbReference type="STRING" id="370438.PTH_1539"/>
<evidence type="ECO:0000256" key="1">
    <source>
        <dbReference type="ARBA" id="ARBA00022714"/>
    </source>
</evidence>
<dbReference type="GO" id="GO:0051537">
    <property type="term" value="F:2 iron, 2 sulfur cluster binding"/>
    <property type="evidence" value="ECO:0007669"/>
    <property type="project" value="UniProtKB-KW"/>
</dbReference>
<keyword evidence="3" id="KW-0560">Oxidoreductase</keyword>
<keyword evidence="2" id="KW-0479">Metal-binding</keyword>
<keyword evidence="5" id="KW-0411">Iron-sulfur</keyword>
<evidence type="ECO:0000256" key="4">
    <source>
        <dbReference type="ARBA" id="ARBA00023004"/>
    </source>
</evidence>
<evidence type="ECO:0000313" key="8">
    <source>
        <dbReference type="EMBL" id="BAF59720.1"/>
    </source>
</evidence>
<dbReference type="Proteomes" id="UP000006556">
    <property type="component" value="Chromosome"/>
</dbReference>
<dbReference type="KEGG" id="pth:PTH_1539"/>
<dbReference type="PANTHER" id="PTHR44379:SF5">
    <property type="entry name" value="OXIDOREDUCTASE WITH IRON-SULFUR SUBUNIT"/>
    <property type="match status" value="1"/>
</dbReference>
<dbReference type="PROSITE" id="PS51085">
    <property type="entry name" value="2FE2S_FER_2"/>
    <property type="match status" value="1"/>
</dbReference>
<dbReference type="InterPro" id="IPR036010">
    <property type="entry name" value="2Fe-2S_ferredoxin-like_sf"/>
</dbReference>
<dbReference type="HOGENOM" id="CLU_052511_3_1_9"/>
<keyword evidence="1" id="KW-0001">2Fe-2S</keyword>
<evidence type="ECO:0000256" key="5">
    <source>
        <dbReference type="ARBA" id="ARBA00023014"/>
    </source>
</evidence>
<dbReference type="GO" id="GO:0016491">
    <property type="term" value="F:oxidoreductase activity"/>
    <property type="evidence" value="ECO:0007669"/>
    <property type="project" value="UniProtKB-KW"/>
</dbReference>
<evidence type="ECO:0000313" key="9">
    <source>
        <dbReference type="Proteomes" id="UP000006556"/>
    </source>
</evidence>
<dbReference type="Gene3D" id="1.10.150.120">
    <property type="entry name" value="[2Fe-2S]-binding domain"/>
    <property type="match status" value="1"/>
</dbReference>
<dbReference type="InterPro" id="IPR002888">
    <property type="entry name" value="2Fe-2S-bd"/>
</dbReference>